<reference evidence="3 4" key="1">
    <citation type="submission" date="2018-06" db="EMBL/GenBank/DDBJ databases">
        <title>Genomic Encyclopedia of Archaeal and Bacterial Type Strains, Phase II (KMG-II): from individual species to whole genera.</title>
        <authorList>
            <person name="Goeker M."/>
        </authorList>
    </citation>
    <scope>NUCLEOTIDE SEQUENCE [LARGE SCALE GENOMIC DNA]</scope>
    <source>
        <strain evidence="3 4">DSM 23857</strain>
    </source>
</reference>
<dbReference type="AlphaFoldDB" id="A0A327Q573"/>
<gene>
    <name evidence="3" type="ORF">LX64_04230</name>
</gene>
<accession>A0A327Q573</accession>
<dbReference type="InterPro" id="IPR002201">
    <property type="entry name" value="Glyco_trans_9"/>
</dbReference>
<dbReference type="Proteomes" id="UP000249547">
    <property type="component" value="Unassembled WGS sequence"/>
</dbReference>
<evidence type="ECO:0000313" key="4">
    <source>
        <dbReference type="Proteomes" id="UP000249547"/>
    </source>
</evidence>
<sequence>MESLKTIVAIRFSAMGDAAMTIPVMRNVLAANPGIQIVFVTNAKWGAMCEGIPRLIFFPADLKGEHKGVPGLFKLFRQIKSRYKVSAVADLHQVLRSQIVRTFFRCTFTKVAVIDKGRAGKKALTRQENKVMEPLTTTVERYAEVFRKLGYQAPLDPLPRERKPLPANVSAIVGEKGGDHWIAIAPFATYREKMYPLAKMEAVIAHFSQQANTKILLFGGGKKEVEQLQAVQEKYPNTVLLAGRVGLAEELAVISNVDVMVSMDSANMHLASLFAVPVVSVWGATHPFAGFMGYGQSDANAVQIELSCRPCSVFGNKPCFRGDWACMEDILPSQIIYKIEQLLKK</sequence>
<dbReference type="Pfam" id="PF01075">
    <property type="entry name" value="Glyco_transf_9"/>
    <property type="match status" value="1"/>
</dbReference>
<evidence type="ECO:0000313" key="3">
    <source>
        <dbReference type="EMBL" id="RAI99685.1"/>
    </source>
</evidence>
<keyword evidence="2 3" id="KW-0808">Transferase</keyword>
<evidence type="ECO:0000256" key="2">
    <source>
        <dbReference type="ARBA" id="ARBA00022679"/>
    </source>
</evidence>
<dbReference type="GO" id="GO:0009244">
    <property type="term" value="P:lipopolysaccharide core region biosynthetic process"/>
    <property type="evidence" value="ECO:0007669"/>
    <property type="project" value="TreeGrafter"/>
</dbReference>
<organism evidence="3 4">
    <name type="scientific">Chitinophaga skermanii</name>
    <dbReference type="NCBI Taxonomy" id="331697"/>
    <lineage>
        <taxon>Bacteria</taxon>
        <taxon>Pseudomonadati</taxon>
        <taxon>Bacteroidota</taxon>
        <taxon>Chitinophagia</taxon>
        <taxon>Chitinophagales</taxon>
        <taxon>Chitinophagaceae</taxon>
        <taxon>Chitinophaga</taxon>
    </lineage>
</organism>
<keyword evidence="4" id="KW-1185">Reference proteome</keyword>
<evidence type="ECO:0000256" key="1">
    <source>
        <dbReference type="ARBA" id="ARBA00022676"/>
    </source>
</evidence>
<keyword evidence="1" id="KW-0328">Glycosyltransferase</keyword>
<proteinExistence type="predicted"/>
<dbReference type="InterPro" id="IPR051199">
    <property type="entry name" value="LPS_LOS_Heptosyltrfase"/>
</dbReference>
<dbReference type="EMBL" id="QLLL01000009">
    <property type="protein sequence ID" value="RAI99685.1"/>
    <property type="molecule type" value="Genomic_DNA"/>
</dbReference>
<protein>
    <submittedName>
        <fullName evidence="3">ADP-heptose:LPS heptosyltransferase</fullName>
    </submittedName>
</protein>
<dbReference type="GO" id="GO:0005829">
    <property type="term" value="C:cytosol"/>
    <property type="evidence" value="ECO:0007669"/>
    <property type="project" value="TreeGrafter"/>
</dbReference>
<dbReference type="CDD" id="cd03789">
    <property type="entry name" value="GT9_LPS_heptosyltransferase"/>
    <property type="match status" value="1"/>
</dbReference>
<dbReference type="GO" id="GO:0008713">
    <property type="term" value="F:ADP-heptose-lipopolysaccharide heptosyltransferase activity"/>
    <property type="evidence" value="ECO:0007669"/>
    <property type="project" value="TreeGrafter"/>
</dbReference>
<dbReference type="PANTHER" id="PTHR30160:SF22">
    <property type="entry name" value="LIPOPOLYSACCHARIDE CORE BIOSYNTHESIS PROTEIN"/>
    <property type="match status" value="1"/>
</dbReference>
<comment type="caution">
    <text evidence="3">The sequence shown here is derived from an EMBL/GenBank/DDBJ whole genome shotgun (WGS) entry which is preliminary data.</text>
</comment>
<dbReference type="PANTHER" id="PTHR30160">
    <property type="entry name" value="TETRAACYLDISACCHARIDE 4'-KINASE-RELATED"/>
    <property type="match status" value="1"/>
</dbReference>
<dbReference type="Gene3D" id="3.40.50.2000">
    <property type="entry name" value="Glycogen Phosphorylase B"/>
    <property type="match status" value="2"/>
</dbReference>
<name>A0A327Q573_9BACT</name>
<dbReference type="SUPFAM" id="SSF53756">
    <property type="entry name" value="UDP-Glycosyltransferase/glycogen phosphorylase"/>
    <property type="match status" value="1"/>
</dbReference>